<comment type="caution">
    <text evidence="1">The sequence shown here is derived from an EMBL/GenBank/DDBJ whole genome shotgun (WGS) entry which is preliminary data.</text>
</comment>
<dbReference type="Proteomes" id="UP000664414">
    <property type="component" value="Unassembled WGS sequence"/>
</dbReference>
<gene>
    <name evidence="1" type="ORF">J0H12_03110</name>
</gene>
<evidence type="ECO:0000313" key="1">
    <source>
        <dbReference type="EMBL" id="MBN9412901.1"/>
    </source>
</evidence>
<evidence type="ECO:0000313" key="2">
    <source>
        <dbReference type="Proteomes" id="UP000664414"/>
    </source>
</evidence>
<organism evidence="1 2">
    <name type="scientific">Candidatus Paracaedimonas acanthamoebae</name>
    <dbReference type="NCBI Taxonomy" id="244581"/>
    <lineage>
        <taxon>Bacteria</taxon>
        <taxon>Pseudomonadati</taxon>
        <taxon>Pseudomonadota</taxon>
        <taxon>Alphaproteobacteria</taxon>
        <taxon>Holosporales</taxon>
        <taxon>Caedimonadaceae</taxon>
        <taxon>Candidatus Paracaedimonas</taxon>
    </lineage>
</organism>
<protein>
    <submittedName>
        <fullName evidence="1">Uncharacterized protein</fullName>
    </submittedName>
</protein>
<sequence>MYANDWFILPYTVPSGSVLNIKGLTVTNTFGERFWIEPAAKGFDEDWQHWAMYSLSIKGQTNQPADLTLLMLPTVPKIQESAPLEEVSLIRDEVANMVWGIENTIMTPSGWTRAGNIAAEEYHQHLQILHDNSIINSSVPVQIEWKAPLRYELMTTVPENWIPFVPQHVPGDTRQTQLRRAAMPRLLKNDSDPKYERIKPRTSLLRQGLDTKKPFYIYEEEVPRSGIQVRQTFQRTRWNNGKVFIWMGASKSIKRGEGHSGLAFDQIVNTGLKDS</sequence>
<proteinExistence type="predicted"/>
<dbReference type="EMBL" id="JAFKGL010000014">
    <property type="protein sequence ID" value="MBN9412901.1"/>
    <property type="molecule type" value="Genomic_DNA"/>
</dbReference>
<reference evidence="1" key="1">
    <citation type="submission" date="2021-02" db="EMBL/GenBank/DDBJ databases">
        <title>Thiocyanate and organic carbon inputs drive convergent selection for specific autotrophic Afipia and Thiobacillus strains within complex microbiomes.</title>
        <authorList>
            <person name="Huddy R.J."/>
            <person name="Sachdeva R."/>
            <person name="Kadzinga F."/>
            <person name="Kantor R.S."/>
            <person name="Harrison S.T.L."/>
            <person name="Banfield J.F."/>
        </authorList>
    </citation>
    <scope>NUCLEOTIDE SEQUENCE</scope>
    <source>
        <strain evidence="1">SCN18_10_11_15_R4_P_38_20</strain>
    </source>
</reference>
<name>A0A8J7TT06_9PROT</name>
<accession>A0A8J7TT06</accession>
<dbReference type="AlphaFoldDB" id="A0A8J7TT06"/>